<organism evidence="1 2">
    <name type="scientific">Brachionus plicatilis</name>
    <name type="common">Marine rotifer</name>
    <name type="synonym">Brachionus muelleri</name>
    <dbReference type="NCBI Taxonomy" id="10195"/>
    <lineage>
        <taxon>Eukaryota</taxon>
        <taxon>Metazoa</taxon>
        <taxon>Spiralia</taxon>
        <taxon>Gnathifera</taxon>
        <taxon>Rotifera</taxon>
        <taxon>Eurotatoria</taxon>
        <taxon>Monogononta</taxon>
        <taxon>Pseudotrocha</taxon>
        <taxon>Ploima</taxon>
        <taxon>Brachionidae</taxon>
        <taxon>Brachionus</taxon>
    </lineage>
</organism>
<proteinExistence type="predicted"/>
<dbReference type="Proteomes" id="UP000276133">
    <property type="component" value="Unassembled WGS sequence"/>
</dbReference>
<accession>A0A3M7T418</accession>
<name>A0A3M7T418_BRAPC</name>
<evidence type="ECO:0000313" key="2">
    <source>
        <dbReference type="Proteomes" id="UP000276133"/>
    </source>
</evidence>
<reference evidence="1 2" key="1">
    <citation type="journal article" date="2018" name="Sci. Rep.">
        <title>Genomic signatures of local adaptation to the degree of environmental predictability in rotifers.</title>
        <authorList>
            <person name="Franch-Gras L."/>
            <person name="Hahn C."/>
            <person name="Garcia-Roger E.M."/>
            <person name="Carmona M.J."/>
            <person name="Serra M."/>
            <person name="Gomez A."/>
        </authorList>
    </citation>
    <scope>NUCLEOTIDE SEQUENCE [LARGE SCALE GENOMIC DNA]</scope>
    <source>
        <strain evidence="1">HYR1</strain>
    </source>
</reference>
<dbReference type="EMBL" id="REGN01000326">
    <property type="protein sequence ID" value="RNA42695.1"/>
    <property type="molecule type" value="Genomic_DNA"/>
</dbReference>
<protein>
    <submittedName>
        <fullName evidence="1">Uncharacterized protein</fullName>
    </submittedName>
</protein>
<sequence length="91" mass="10895">MLSAFRLEFLIMKFKIFLQKCYEQPLLNWFYKKMLNMLPLFLKFSGQKQKHSLSNGTKIQFANSIKMHCLKNGFMLKQISNKFKIYQSDST</sequence>
<dbReference type="AlphaFoldDB" id="A0A3M7T418"/>
<comment type="caution">
    <text evidence="1">The sequence shown here is derived from an EMBL/GenBank/DDBJ whole genome shotgun (WGS) entry which is preliminary data.</text>
</comment>
<evidence type="ECO:0000313" key="1">
    <source>
        <dbReference type="EMBL" id="RNA42695.1"/>
    </source>
</evidence>
<keyword evidence="2" id="KW-1185">Reference proteome</keyword>
<gene>
    <name evidence="1" type="ORF">BpHYR1_004420</name>
</gene>